<dbReference type="InterPro" id="IPR021267">
    <property type="entry name" value="DUF2844"/>
</dbReference>
<keyword evidence="3" id="KW-1185">Reference proteome</keyword>
<reference evidence="2" key="2">
    <citation type="submission" date="2020-09" db="EMBL/GenBank/DDBJ databases">
        <authorList>
            <person name="Sun Q."/>
            <person name="Zhou Y."/>
        </authorList>
    </citation>
    <scope>NUCLEOTIDE SEQUENCE</scope>
    <source>
        <strain evidence="2">CGMCC 1.10998</strain>
    </source>
</reference>
<dbReference type="RefSeq" id="WP_188564333.1">
    <property type="nucleotide sequence ID" value="NZ_BMED01000001.1"/>
</dbReference>
<sequence>MRFIIPLLVLSAYCSAASAALGGAPTDFGAKDSGRQVRSLAASKNGSSYNVTESTLSSGTVVKEYAAAGVVFAVSWKGPSMPDLQTLLGKHGETLNAQAARKPKAGNSQVSVNQADVVIHSGGHMRAYTGSAYLPSELPAGFTADDIQ</sequence>
<gene>
    <name evidence="2" type="ORF">GCM10011396_04230</name>
</gene>
<dbReference type="EMBL" id="BMED01000001">
    <property type="protein sequence ID" value="GGC60491.1"/>
    <property type="molecule type" value="Genomic_DNA"/>
</dbReference>
<accession>A0A916U6I1</accession>
<proteinExistence type="predicted"/>
<feature type="signal peptide" evidence="1">
    <location>
        <begin position="1"/>
        <end position="19"/>
    </location>
</feature>
<evidence type="ECO:0000313" key="2">
    <source>
        <dbReference type="EMBL" id="GGC60491.1"/>
    </source>
</evidence>
<reference evidence="2" key="1">
    <citation type="journal article" date="2014" name="Int. J. Syst. Evol. Microbiol.">
        <title>Complete genome sequence of Corynebacterium casei LMG S-19264T (=DSM 44701T), isolated from a smear-ripened cheese.</title>
        <authorList>
            <consortium name="US DOE Joint Genome Institute (JGI-PGF)"/>
            <person name="Walter F."/>
            <person name="Albersmeier A."/>
            <person name="Kalinowski J."/>
            <person name="Ruckert C."/>
        </authorList>
    </citation>
    <scope>NUCLEOTIDE SEQUENCE</scope>
    <source>
        <strain evidence="2">CGMCC 1.10998</strain>
    </source>
</reference>
<feature type="chain" id="PRO_5037686735" description="DUF2844 domain-containing protein" evidence="1">
    <location>
        <begin position="20"/>
        <end position="148"/>
    </location>
</feature>
<name>A0A916U6I1_9BURK</name>
<evidence type="ECO:0000256" key="1">
    <source>
        <dbReference type="SAM" id="SignalP"/>
    </source>
</evidence>
<keyword evidence="1" id="KW-0732">Signal</keyword>
<organism evidence="2 3">
    <name type="scientific">Undibacterium terreum</name>
    <dbReference type="NCBI Taxonomy" id="1224302"/>
    <lineage>
        <taxon>Bacteria</taxon>
        <taxon>Pseudomonadati</taxon>
        <taxon>Pseudomonadota</taxon>
        <taxon>Betaproteobacteria</taxon>
        <taxon>Burkholderiales</taxon>
        <taxon>Oxalobacteraceae</taxon>
        <taxon>Undibacterium</taxon>
    </lineage>
</organism>
<dbReference type="Pfam" id="PF11005">
    <property type="entry name" value="DUF2844"/>
    <property type="match status" value="1"/>
</dbReference>
<dbReference type="Proteomes" id="UP000637423">
    <property type="component" value="Unassembled WGS sequence"/>
</dbReference>
<comment type="caution">
    <text evidence="2">The sequence shown here is derived from an EMBL/GenBank/DDBJ whole genome shotgun (WGS) entry which is preliminary data.</text>
</comment>
<evidence type="ECO:0000313" key="3">
    <source>
        <dbReference type="Proteomes" id="UP000637423"/>
    </source>
</evidence>
<dbReference type="AlphaFoldDB" id="A0A916U6I1"/>
<evidence type="ECO:0008006" key="4">
    <source>
        <dbReference type="Google" id="ProtNLM"/>
    </source>
</evidence>
<protein>
    <recommendedName>
        <fullName evidence="4">DUF2844 domain-containing protein</fullName>
    </recommendedName>
</protein>